<evidence type="ECO:0000313" key="1">
    <source>
        <dbReference type="EMBL" id="KAK7752951.1"/>
    </source>
</evidence>
<protein>
    <submittedName>
        <fullName evidence="1">Uncharacterized protein</fullName>
    </submittedName>
</protein>
<gene>
    <name evidence="1" type="ORF">SLS62_005110</name>
</gene>
<accession>A0AAN9US13</accession>
<organism evidence="1 2">
    <name type="scientific">Diatrype stigma</name>
    <dbReference type="NCBI Taxonomy" id="117547"/>
    <lineage>
        <taxon>Eukaryota</taxon>
        <taxon>Fungi</taxon>
        <taxon>Dikarya</taxon>
        <taxon>Ascomycota</taxon>
        <taxon>Pezizomycotina</taxon>
        <taxon>Sordariomycetes</taxon>
        <taxon>Xylariomycetidae</taxon>
        <taxon>Xylariales</taxon>
        <taxon>Diatrypaceae</taxon>
        <taxon>Diatrype</taxon>
    </lineage>
</organism>
<dbReference type="Proteomes" id="UP001320420">
    <property type="component" value="Unassembled WGS sequence"/>
</dbReference>
<dbReference type="Pfam" id="PF19086">
    <property type="entry name" value="Terpene_syn_C_2"/>
    <property type="match status" value="1"/>
</dbReference>
<dbReference type="EMBL" id="JAKJXP020000033">
    <property type="protein sequence ID" value="KAK7752951.1"/>
    <property type="molecule type" value="Genomic_DNA"/>
</dbReference>
<dbReference type="AlphaFoldDB" id="A0AAN9US13"/>
<dbReference type="Gene3D" id="1.10.600.10">
    <property type="entry name" value="Farnesyl Diphosphate Synthase"/>
    <property type="match status" value="1"/>
</dbReference>
<comment type="caution">
    <text evidence="1">The sequence shown here is derived from an EMBL/GenBank/DDBJ whole genome shotgun (WGS) entry which is preliminary data.</text>
</comment>
<name>A0AAN9US13_9PEZI</name>
<keyword evidence="2" id="KW-1185">Reference proteome</keyword>
<reference evidence="1 2" key="1">
    <citation type="submission" date="2024-02" db="EMBL/GenBank/DDBJ databases">
        <title>De novo assembly and annotation of 12 fungi associated with fruit tree decline syndrome in Ontario, Canada.</title>
        <authorList>
            <person name="Sulman M."/>
            <person name="Ellouze W."/>
            <person name="Ilyukhin E."/>
        </authorList>
    </citation>
    <scope>NUCLEOTIDE SEQUENCE [LARGE SCALE GENOMIC DNA]</scope>
    <source>
        <strain evidence="1 2">M11/M66-122</strain>
    </source>
</reference>
<proteinExistence type="predicted"/>
<dbReference type="InterPro" id="IPR008949">
    <property type="entry name" value="Isoprenoid_synthase_dom_sf"/>
</dbReference>
<sequence>MAVLTSPNGFHVEAQVASPAIDPRQTLLAAIQGCSFRIPDFQHLMQHWPSGVNPEVNALSDDVHKMLESNPIIVGFNRIAQAVRMHCSPSQRDTFVREMHFYIKMTEQEQALKIQHRIPSPEEYMSCRMGTSGILPCLALHEYALGIELPQEAQGEVDQLVPLLFLRHGSIQAAVDQATEMVKSSVQRMDAAEKEILQRYSSDPRLRVDVQKFVDTCKYACTGNLNFA</sequence>
<evidence type="ECO:0000313" key="2">
    <source>
        <dbReference type="Proteomes" id="UP001320420"/>
    </source>
</evidence>
<dbReference type="SUPFAM" id="SSF48576">
    <property type="entry name" value="Terpenoid synthases"/>
    <property type="match status" value="1"/>
</dbReference>